<feature type="transmembrane region" description="Helical" evidence="7">
    <location>
        <begin position="281"/>
        <end position="300"/>
    </location>
</feature>
<name>A0A9D1JFC0_9FIRM</name>
<feature type="transmembrane region" description="Helical" evidence="7">
    <location>
        <begin position="175"/>
        <end position="199"/>
    </location>
</feature>
<reference evidence="9" key="2">
    <citation type="journal article" date="2021" name="PeerJ">
        <title>Extensive microbial diversity within the chicken gut microbiome revealed by metagenomics and culture.</title>
        <authorList>
            <person name="Gilroy R."/>
            <person name="Ravi A."/>
            <person name="Getino M."/>
            <person name="Pursley I."/>
            <person name="Horton D.L."/>
            <person name="Alikhan N.F."/>
            <person name="Baker D."/>
            <person name="Gharbi K."/>
            <person name="Hall N."/>
            <person name="Watson M."/>
            <person name="Adriaenssens E.M."/>
            <person name="Foster-Nyarko E."/>
            <person name="Jarju S."/>
            <person name="Secka A."/>
            <person name="Antonio M."/>
            <person name="Oren A."/>
            <person name="Chaudhuri R.R."/>
            <person name="La Ragione R."/>
            <person name="Hildebrand F."/>
            <person name="Pallen M.J."/>
        </authorList>
    </citation>
    <scope>NUCLEOTIDE SEQUENCE</scope>
    <source>
        <strain evidence="9">ChiSxjej1B13-7041</strain>
    </source>
</reference>
<dbReference type="GO" id="GO:0005886">
    <property type="term" value="C:plasma membrane"/>
    <property type="evidence" value="ECO:0007669"/>
    <property type="project" value="TreeGrafter"/>
</dbReference>
<keyword evidence="4" id="KW-0677">Repeat</keyword>
<evidence type="ECO:0000313" key="10">
    <source>
        <dbReference type="Proteomes" id="UP000886841"/>
    </source>
</evidence>
<gene>
    <name evidence="9" type="ORF">IAB98_02645</name>
</gene>
<protein>
    <submittedName>
        <fullName evidence="9">Anion permease</fullName>
    </submittedName>
</protein>
<feature type="transmembrane region" description="Helical" evidence="7">
    <location>
        <begin position="134"/>
        <end position="155"/>
    </location>
</feature>
<proteinExistence type="predicted"/>
<dbReference type="EMBL" id="DVHU01000023">
    <property type="protein sequence ID" value="HIR92306.1"/>
    <property type="molecule type" value="Genomic_DNA"/>
</dbReference>
<feature type="transmembrane region" description="Helical" evidence="7">
    <location>
        <begin position="360"/>
        <end position="379"/>
    </location>
</feature>
<dbReference type="PANTHER" id="PTHR43652">
    <property type="entry name" value="BASIC AMINO ACID ANTIPORTER YFCC-RELATED"/>
    <property type="match status" value="1"/>
</dbReference>
<feature type="domain" description="Citrate transporter-like" evidence="8">
    <location>
        <begin position="16"/>
        <end position="342"/>
    </location>
</feature>
<keyword evidence="2" id="KW-0813">Transport</keyword>
<feature type="transmembrane region" description="Helical" evidence="7">
    <location>
        <begin position="249"/>
        <end position="269"/>
    </location>
</feature>
<keyword evidence="5 7" id="KW-1133">Transmembrane helix</keyword>
<evidence type="ECO:0000256" key="3">
    <source>
        <dbReference type="ARBA" id="ARBA00022692"/>
    </source>
</evidence>
<evidence type="ECO:0000256" key="6">
    <source>
        <dbReference type="ARBA" id="ARBA00023136"/>
    </source>
</evidence>
<feature type="transmembrane region" description="Helical" evidence="7">
    <location>
        <begin position="91"/>
        <end position="122"/>
    </location>
</feature>
<dbReference type="Pfam" id="PF03600">
    <property type="entry name" value="CitMHS"/>
    <property type="match status" value="1"/>
</dbReference>
<keyword evidence="6 7" id="KW-0472">Membrane</keyword>
<evidence type="ECO:0000256" key="2">
    <source>
        <dbReference type="ARBA" id="ARBA00022448"/>
    </source>
</evidence>
<feature type="transmembrane region" description="Helical" evidence="7">
    <location>
        <begin position="400"/>
        <end position="423"/>
    </location>
</feature>
<dbReference type="GO" id="GO:0055085">
    <property type="term" value="P:transmembrane transport"/>
    <property type="evidence" value="ECO:0007669"/>
    <property type="project" value="InterPro"/>
</dbReference>
<feature type="transmembrane region" description="Helical" evidence="7">
    <location>
        <begin position="321"/>
        <end position="348"/>
    </location>
</feature>
<reference evidence="9" key="1">
    <citation type="submission" date="2020-10" db="EMBL/GenBank/DDBJ databases">
        <authorList>
            <person name="Gilroy R."/>
        </authorList>
    </citation>
    <scope>NUCLEOTIDE SEQUENCE</scope>
    <source>
        <strain evidence="9">ChiSxjej1B13-7041</strain>
    </source>
</reference>
<dbReference type="InterPro" id="IPR004680">
    <property type="entry name" value="Cit_transptr-like_dom"/>
</dbReference>
<evidence type="ECO:0000313" key="9">
    <source>
        <dbReference type="EMBL" id="HIR92306.1"/>
    </source>
</evidence>
<evidence type="ECO:0000256" key="4">
    <source>
        <dbReference type="ARBA" id="ARBA00022737"/>
    </source>
</evidence>
<comment type="subcellular location">
    <subcellularLocation>
        <location evidence="1">Membrane</location>
        <topology evidence="1">Multi-pass membrane protein</topology>
    </subcellularLocation>
</comment>
<evidence type="ECO:0000256" key="1">
    <source>
        <dbReference type="ARBA" id="ARBA00004141"/>
    </source>
</evidence>
<dbReference type="AlphaFoldDB" id="A0A9D1JFC0"/>
<sequence>MSPLIITLVILIGVFVALLSGKVSYGIIGGAIVVLLMLTNVLTPAEALSGFSNTNVVIMFCMMAISAGLMKTSLIEHILGLVGKVGKSERALVAGFGLIAAAMAQFMSAFVAVACLLPFITGMCKELGIKRTKVIYPIIIIALTFVSWLPVGTAVANNFAQPNGYLENYGSAVRFSMFDMTIARLPGVVLTTIFAIFILPKICPEKSSIDTRDDLGKEIQKSTLEPWREKAAYAITAGTMGLMILSSTLGIDTCLIACGGTLLMVLFGILDDAQVIASVNWGMLFLFAGVLPLATALTKTGASELIVDFILKIIGGSTNPWIISIVFVVMSFIVAQFLASIPCIQVLMPLVLMVCVQLNMSPIGALSLVNIGATAAYLTPMANPGIPMCMATGGYSAKDCIKIGILPGILVCTVGVIWCSLFFPAY</sequence>
<evidence type="ECO:0000256" key="7">
    <source>
        <dbReference type="SAM" id="Phobius"/>
    </source>
</evidence>
<organism evidence="9 10">
    <name type="scientific">Candidatus Egerieimonas intestinavium</name>
    <dbReference type="NCBI Taxonomy" id="2840777"/>
    <lineage>
        <taxon>Bacteria</taxon>
        <taxon>Bacillati</taxon>
        <taxon>Bacillota</taxon>
        <taxon>Clostridia</taxon>
        <taxon>Lachnospirales</taxon>
        <taxon>Lachnospiraceae</taxon>
        <taxon>Lachnospiraceae incertae sedis</taxon>
        <taxon>Candidatus Egerieimonas</taxon>
    </lineage>
</organism>
<dbReference type="Proteomes" id="UP000886841">
    <property type="component" value="Unassembled WGS sequence"/>
</dbReference>
<dbReference type="PANTHER" id="PTHR43652:SF1">
    <property type="entry name" value="RESPONSE REGULATOR"/>
    <property type="match status" value="1"/>
</dbReference>
<accession>A0A9D1JFC0</accession>
<keyword evidence="3 7" id="KW-0812">Transmembrane</keyword>
<comment type="caution">
    <text evidence="9">The sequence shown here is derived from an EMBL/GenBank/DDBJ whole genome shotgun (WGS) entry which is preliminary data.</text>
</comment>
<evidence type="ECO:0000259" key="8">
    <source>
        <dbReference type="Pfam" id="PF03600"/>
    </source>
</evidence>
<feature type="transmembrane region" description="Helical" evidence="7">
    <location>
        <begin position="57"/>
        <end position="79"/>
    </location>
</feature>
<dbReference type="InterPro" id="IPR051679">
    <property type="entry name" value="DASS-Related_Transporters"/>
</dbReference>
<evidence type="ECO:0000256" key="5">
    <source>
        <dbReference type="ARBA" id="ARBA00022989"/>
    </source>
</evidence>